<evidence type="ECO:0000313" key="4">
    <source>
        <dbReference type="Proteomes" id="UP000671399"/>
    </source>
</evidence>
<dbReference type="RefSeq" id="WP_208568866.1">
    <property type="nucleotide sequence ID" value="NZ_JAGFWR010000013.1"/>
</dbReference>
<feature type="domain" description="DUF559" evidence="2">
    <location>
        <begin position="261"/>
        <end position="324"/>
    </location>
</feature>
<dbReference type="Gene3D" id="3.40.960.10">
    <property type="entry name" value="VSR Endonuclease"/>
    <property type="match status" value="1"/>
</dbReference>
<dbReference type="Proteomes" id="UP000671399">
    <property type="component" value="Unassembled WGS sequence"/>
</dbReference>
<evidence type="ECO:0000313" key="3">
    <source>
        <dbReference type="EMBL" id="MBO4163288.1"/>
    </source>
</evidence>
<feature type="compositionally biased region" description="Low complexity" evidence="1">
    <location>
        <begin position="208"/>
        <end position="218"/>
    </location>
</feature>
<dbReference type="InterPro" id="IPR007569">
    <property type="entry name" value="DUF559"/>
</dbReference>
<name>A0ABS3VCC2_9ACTN</name>
<dbReference type="EMBL" id="JAGFWR010000013">
    <property type="protein sequence ID" value="MBO4163288.1"/>
    <property type="molecule type" value="Genomic_DNA"/>
</dbReference>
<evidence type="ECO:0000256" key="1">
    <source>
        <dbReference type="SAM" id="MobiDB-lite"/>
    </source>
</evidence>
<feature type="region of interest" description="Disordered" evidence="1">
    <location>
        <begin position="204"/>
        <end position="225"/>
    </location>
</feature>
<keyword evidence="4" id="KW-1185">Reference proteome</keyword>
<protein>
    <submittedName>
        <fullName evidence="3">DUF559 domain-containing protein</fullName>
    </submittedName>
</protein>
<proteinExistence type="predicted"/>
<organism evidence="3 4">
    <name type="scientific">Micromonospora antibiotica</name>
    <dbReference type="NCBI Taxonomy" id="2807623"/>
    <lineage>
        <taxon>Bacteria</taxon>
        <taxon>Bacillati</taxon>
        <taxon>Actinomycetota</taxon>
        <taxon>Actinomycetes</taxon>
        <taxon>Micromonosporales</taxon>
        <taxon>Micromonosporaceae</taxon>
        <taxon>Micromonospora</taxon>
    </lineage>
</organism>
<gene>
    <name evidence="3" type="ORF">JQN83_21085</name>
</gene>
<evidence type="ECO:0000259" key="2">
    <source>
        <dbReference type="Pfam" id="PF04480"/>
    </source>
</evidence>
<sequence>MSLVRQLAALPTDRVVQIPGVPTGTVAATVTGEPVGSAAVVLQPGPTRTAGSFVQAVLDELERVAVGLLPGWLPEVADLPRADPYGLAAARAAAVARARGSAHSAAFLAHLATVALSGRRPPVDPFPPEIRCPGLTRVVAQGFGRPRANLLIEVPAGLDPAGEQAVVAGAEWLCHHGRVGVWLAGAPLRHEDRVVTVPLTPAADEHPAAVPTTPPQVVGRPHPGSPTEALLEAALAGQSWSAGRVWNRYHQPHPLSPAVCLDLLWPDERCVVEIDGPEHCRPDRFEADRQRDVRLQLDGYAVLRFTNARINHDVGAVVHQIGTLIRARRRDLAEGRSHGRRRPHPL</sequence>
<reference evidence="3 4" key="1">
    <citation type="submission" date="2021-03" db="EMBL/GenBank/DDBJ databases">
        <authorList>
            <person name="Lee D.-H."/>
        </authorList>
    </citation>
    <scope>NUCLEOTIDE SEQUENCE [LARGE SCALE GENOMIC DNA]</scope>
    <source>
        <strain evidence="3 4">MMS20-R2-23</strain>
    </source>
</reference>
<comment type="caution">
    <text evidence="3">The sequence shown here is derived from an EMBL/GenBank/DDBJ whole genome shotgun (WGS) entry which is preliminary data.</text>
</comment>
<accession>A0ABS3VCC2</accession>
<dbReference type="Pfam" id="PF04480">
    <property type="entry name" value="DUF559"/>
    <property type="match status" value="1"/>
</dbReference>